<protein>
    <submittedName>
        <fullName evidence="1">Uncharacterized protein</fullName>
    </submittedName>
</protein>
<gene>
    <name evidence="1" type="ORF">BDV29DRAFT_184677</name>
</gene>
<proteinExistence type="predicted"/>
<sequence length="113" mass="12433">MSTVFTTEVHTVTACPPSVPNCPASEMATYIPTETVAAYTTMCPVSAEETSATSTATSDAGREPSRAFTTATIYTTEAHTSTAYPLRYWTVQHRREQLTIPERQQLPKLLFVQ</sequence>
<evidence type="ECO:0000313" key="2">
    <source>
        <dbReference type="Proteomes" id="UP000326565"/>
    </source>
</evidence>
<name>A0A5N5WKN5_9EURO</name>
<dbReference type="EMBL" id="ML732398">
    <property type="protein sequence ID" value="KAB8068355.1"/>
    <property type="molecule type" value="Genomic_DNA"/>
</dbReference>
<accession>A0A5N5WKN5</accession>
<organism evidence="1 2">
    <name type="scientific">Aspergillus leporis</name>
    <dbReference type="NCBI Taxonomy" id="41062"/>
    <lineage>
        <taxon>Eukaryota</taxon>
        <taxon>Fungi</taxon>
        <taxon>Dikarya</taxon>
        <taxon>Ascomycota</taxon>
        <taxon>Pezizomycotina</taxon>
        <taxon>Eurotiomycetes</taxon>
        <taxon>Eurotiomycetidae</taxon>
        <taxon>Eurotiales</taxon>
        <taxon>Aspergillaceae</taxon>
        <taxon>Aspergillus</taxon>
        <taxon>Aspergillus subgen. Circumdati</taxon>
    </lineage>
</organism>
<keyword evidence="2" id="KW-1185">Reference proteome</keyword>
<evidence type="ECO:0000313" key="1">
    <source>
        <dbReference type="EMBL" id="KAB8068355.1"/>
    </source>
</evidence>
<dbReference type="OrthoDB" id="4511168at2759"/>
<reference evidence="1 2" key="1">
    <citation type="submission" date="2019-04" db="EMBL/GenBank/DDBJ databases">
        <title>Friends and foes A comparative genomics study of 23 Aspergillus species from section Flavi.</title>
        <authorList>
            <consortium name="DOE Joint Genome Institute"/>
            <person name="Kjaerbolling I."/>
            <person name="Vesth T."/>
            <person name="Frisvad J.C."/>
            <person name="Nybo J.L."/>
            <person name="Theobald S."/>
            <person name="Kildgaard S."/>
            <person name="Isbrandt T."/>
            <person name="Kuo A."/>
            <person name="Sato A."/>
            <person name="Lyhne E.K."/>
            <person name="Kogle M.E."/>
            <person name="Wiebenga A."/>
            <person name="Kun R.S."/>
            <person name="Lubbers R.J."/>
            <person name="Makela M.R."/>
            <person name="Barry K."/>
            <person name="Chovatia M."/>
            <person name="Clum A."/>
            <person name="Daum C."/>
            <person name="Haridas S."/>
            <person name="He G."/>
            <person name="LaButti K."/>
            <person name="Lipzen A."/>
            <person name="Mondo S."/>
            <person name="Riley R."/>
            <person name="Salamov A."/>
            <person name="Simmons B.A."/>
            <person name="Magnuson J.K."/>
            <person name="Henrissat B."/>
            <person name="Mortensen U.H."/>
            <person name="Larsen T.O."/>
            <person name="Devries R.P."/>
            <person name="Grigoriev I.V."/>
            <person name="Machida M."/>
            <person name="Baker S.E."/>
            <person name="Andersen M.R."/>
        </authorList>
    </citation>
    <scope>NUCLEOTIDE SEQUENCE [LARGE SCALE GENOMIC DNA]</scope>
    <source>
        <strain evidence="1 2">CBS 151.66</strain>
    </source>
</reference>
<dbReference type="Proteomes" id="UP000326565">
    <property type="component" value="Unassembled WGS sequence"/>
</dbReference>
<dbReference type="AlphaFoldDB" id="A0A5N5WKN5"/>